<name>M2NM24_BAUPA</name>
<evidence type="ECO:0000256" key="1">
    <source>
        <dbReference type="PROSITE-ProRule" id="PRU00023"/>
    </source>
</evidence>
<gene>
    <name evidence="3" type="ORF">BAUCODRAFT_172865</name>
</gene>
<feature type="region of interest" description="Disordered" evidence="2">
    <location>
        <begin position="617"/>
        <end position="759"/>
    </location>
</feature>
<evidence type="ECO:0000256" key="2">
    <source>
        <dbReference type="SAM" id="MobiDB-lite"/>
    </source>
</evidence>
<dbReference type="AlphaFoldDB" id="M2NM24"/>
<keyword evidence="1" id="KW-0040">ANK repeat</keyword>
<feature type="region of interest" description="Disordered" evidence="2">
    <location>
        <begin position="46"/>
        <end position="335"/>
    </location>
</feature>
<dbReference type="OrthoDB" id="194358at2759"/>
<dbReference type="SMART" id="SM00248">
    <property type="entry name" value="ANK"/>
    <property type="match status" value="4"/>
</dbReference>
<dbReference type="KEGG" id="bcom:BAUCODRAFT_172865"/>
<dbReference type="SUPFAM" id="SSF48403">
    <property type="entry name" value="Ankyrin repeat"/>
    <property type="match status" value="1"/>
</dbReference>
<evidence type="ECO:0000313" key="4">
    <source>
        <dbReference type="Proteomes" id="UP000011761"/>
    </source>
</evidence>
<feature type="compositionally biased region" description="Basic and acidic residues" evidence="2">
    <location>
        <begin position="284"/>
        <end position="294"/>
    </location>
</feature>
<dbReference type="PROSITE" id="PS50297">
    <property type="entry name" value="ANK_REP_REGION"/>
    <property type="match status" value="2"/>
</dbReference>
<sequence length="1113" mass="123939">MTDSIAPQPPLEQTEADVSEHASASIVANGHVPTDRISALTANAAPIGSIDPDSREDGSHATVLESDNAVTHNGGNDDAASEAETLIQTPVKKRVAERHAGATMAEKPAKSRIGGLPVPGDDDEESESVATPMQSTELGDAKASRDAKDELPDEMDMASDQGEDDSGSLSSPQSPALTGVSMASGRSRALSEEPDLDRGIETSDNPRKRKFRASSVSLPNKRQSMDPPKRRLRGMQSDDNRTMPERSPSPKPRSHRRAVSTQSAFMDGSAEIAGKKRQTLAHFPVRDPKVKAAWEESDASSETTSHGQVDVRRPQRGVGRSTSTPGRPTGPHKRHVNKYGFTKLAEACESADMDAIKEWMEKDPDQLELAEFAGNKPLQIAALNGNVEVVDYLIKQGCKIDCANVDKDTPLIDAAENGHLAVVEKLLDAGVDPLRQNLKGQQALDVVTDETEDADEIRTALREAIELWNSEDAKQKREEEEEQRYNAGPSKELHFMARTYENLLRLVTINDRNGVREFLDARVPVDNNIIAAAAKTGDQYLVNMLLAEMTEKKAYQKAEKPMLAVLGTSHFEMVQMLTALDPFNPIWRSRSGKSWPELADEKNGPNRARERELLQKLYDGHTRALGRRSSSPVTKREYGKRRPIKHNGSEDDEEEDGGHAMPVRKNGRRLMSRRDMRKAHSDYESEDDDSASDTAVATADAHVRRHSMKPPDSPNQQHRIGQPRRKSMSSQPSDPSPRNRRRSSSLRGPQDPALPTVLERVEGVERVRVMRADREMHVKRPEEQRNDEGTAHAEAKRIEAEAKRIVEEGEAEEMRRQEEHERKQAEEARKVAEAEEARKAEEEAKVEAERLRMELEMEGARSSFRRDVLATLPEEMSRVLDPTATIRLEGPQARQHVWRLCTPIYVVSETDGATAEDCWILNLQAALLLGKRGLELLLPQDNLGFERTFSRGWATRSNLSQQEQKNVEYVLNRLAVTSRMLREAQAVDRDGDSGMTNAQSFQAELEQAAERLRATAYAERTLNNGLVRLEVVRLLDVLGSMDPLLKHCTFQLRLLSPSKPSPAVRTSPGEPYPSRLDAWRQPFPIIREVRAGRLVEAPEPMAGKTQLYVAHEK</sequence>
<protein>
    <submittedName>
        <fullName evidence="3">Uncharacterized protein</fullName>
    </submittedName>
</protein>
<feature type="region of interest" description="Disordered" evidence="2">
    <location>
        <begin position="775"/>
        <end position="795"/>
    </location>
</feature>
<dbReference type="GeneID" id="19109448"/>
<keyword evidence="4" id="KW-1185">Reference proteome</keyword>
<feature type="compositionally biased region" description="Polar residues" evidence="2">
    <location>
        <begin position="167"/>
        <end position="176"/>
    </location>
</feature>
<dbReference type="OMA" id="ACESADM"/>
<dbReference type="GO" id="GO:0005654">
    <property type="term" value="C:nucleoplasm"/>
    <property type="evidence" value="ECO:0007669"/>
    <property type="project" value="TreeGrafter"/>
</dbReference>
<dbReference type="InterPro" id="IPR053210">
    <property type="entry name" value="ANKRD12"/>
</dbReference>
<feature type="region of interest" description="Disordered" evidence="2">
    <location>
        <begin position="1"/>
        <end position="30"/>
    </location>
</feature>
<dbReference type="PANTHER" id="PTHR24149">
    <property type="entry name" value="ANKYRIN REPEAT DOMAIN-CONTAINING PROTEIN 12"/>
    <property type="match status" value="1"/>
</dbReference>
<reference evidence="3 4" key="1">
    <citation type="journal article" date="2012" name="PLoS Pathog.">
        <title>Diverse lifestyles and strategies of plant pathogenesis encoded in the genomes of eighteen Dothideomycetes fungi.</title>
        <authorList>
            <person name="Ohm R.A."/>
            <person name="Feau N."/>
            <person name="Henrissat B."/>
            <person name="Schoch C.L."/>
            <person name="Horwitz B.A."/>
            <person name="Barry K.W."/>
            <person name="Condon B.J."/>
            <person name="Copeland A.C."/>
            <person name="Dhillon B."/>
            <person name="Glaser F."/>
            <person name="Hesse C.N."/>
            <person name="Kosti I."/>
            <person name="LaButti K."/>
            <person name="Lindquist E.A."/>
            <person name="Lucas S."/>
            <person name="Salamov A.A."/>
            <person name="Bradshaw R.E."/>
            <person name="Ciuffetti L."/>
            <person name="Hamelin R.C."/>
            <person name="Kema G.H.J."/>
            <person name="Lawrence C."/>
            <person name="Scott J.A."/>
            <person name="Spatafora J.W."/>
            <person name="Turgeon B.G."/>
            <person name="de Wit P.J.G.M."/>
            <person name="Zhong S."/>
            <person name="Goodwin S.B."/>
            <person name="Grigoriev I.V."/>
        </authorList>
    </citation>
    <scope>NUCLEOTIDE SEQUENCE [LARGE SCALE GENOMIC DNA]</scope>
    <source>
        <strain evidence="3 4">UAMH 10762</strain>
    </source>
</reference>
<feature type="repeat" description="ANK" evidence="1">
    <location>
        <begin position="373"/>
        <end position="405"/>
    </location>
</feature>
<dbReference type="eggNOG" id="KOG0504">
    <property type="taxonomic scope" value="Eukaryota"/>
</dbReference>
<proteinExistence type="predicted"/>
<dbReference type="Proteomes" id="UP000011761">
    <property type="component" value="Unassembled WGS sequence"/>
</dbReference>
<organism evidence="3 4">
    <name type="scientific">Baudoinia panamericana (strain UAMH 10762)</name>
    <name type="common">Angels' share fungus</name>
    <name type="synonym">Baudoinia compniacensis (strain UAMH 10762)</name>
    <dbReference type="NCBI Taxonomy" id="717646"/>
    <lineage>
        <taxon>Eukaryota</taxon>
        <taxon>Fungi</taxon>
        <taxon>Dikarya</taxon>
        <taxon>Ascomycota</taxon>
        <taxon>Pezizomycotina</taxon>
        <taxon>Dothideomycetes</taxon>
        <taxon>Dothideomycetidae</taxon>
        <taxon>Mycosphaerellales</taxon>
        <taxon>Teratosphaeriaceae</taxon>
        <taxon>Baudoinia</taxon>
    </lineage>
</organism>
<feature type="region of interest" description="Disordered" evidence="2">
    <location>
        <begin position="807"/>
        <end position="842"/>
    </location>
</feature>
<evidence type="ECO:0000313" key="3">
    <source>
        <dbReference type="EMBL" id="EMD00540.1"/>
    </source>
</evidence>
<feature type="compositionally biased region" description="Basic and acidic residues" evidence="2">
    <location>
        <begin position="672"/>
        <end position="683"/>
    </location>
</feature>
<feature type="compositionally biased region" description="Basic and acidic residues" evidence="2">
    <location>
        <begin position="139"/>
        <end position="150"/>
    </location>
</feature>
<feature type="compositionally biased region" description="Polar residues" evidence="2">
    <location>
        <begin position="128"/>
        <end position="137"/>
    </location>
</feature>
<dbReference type="InterPro" id="IPR036770">
    <property type="entry name" value="Ankyrin_rpt-contain_sf"/>
</dbReference>
<dbReference type="Pfam" id="PF12796">
    <property type="entry name" value="Ank_2"/>
    <property type="match status" value="1"/>
</dbReference>
<dbReference type="PANTHER" id="PTHR24149:SF14">
    <property type="entry name" value="ANKYRIN REPEAT DOMAIN 12"/>
    <property type="match status" value="1"/>
</dbReference>
<dbReference type="PROSITE" id="PS50088">
    <property type="entry name" value="ANK_REPEAT"/>
    <property type="match status" value="2"/>
</dbReference>
<feature type="compositionally biased region" description="Basic and acidic residues" evidence="2">
    <location>
        <begin position="196"/>
        <end position="206"/>
    </location>
</feature>
<feature type="repeat" description="ANK" evidence="1">
    <location>
        <begin position="406"/>
        <end position="438"/>
    </location>
</feature>
<accession>M2NM24</accession>
<dbReference type="HOGENOM" id="CLU_274183_0_0_1"/>
<dbReference type="Gene3D" id="1.25.40.20">
    <property type="entry name" value="Ankyrin repeat-containing domain"/>
    <property type="match status" value="1"/>
</dbReference>
<dbReference type="RefSeq" id="XP_007671724.1">
    <property type="nucleotide sequence ID" value="XM_007673534.1"/>
</dbReference>
<dbReference type="InterPro" id="IPR002110">
    <property type="entry name" value="Ankyrin_rpt"/>
</dbReference>
<feature type="compositionally biased region" description="Acidic residues" evidence="2">
    <location>
        <begin position="151"/>
        <end position="166"/>
    </location>
</feature>
<dbReference type="EMBL" id="KB445550">
    <property type="protein sequence ID" value="EMD00540.1"/>
    <property type="molecule type" value="Genomic_DNA"/>
</dbReference>